<feature type="region of interest" description="Disordered" evidence="1">
    <location>
        <begin position="40"/>
        <end position="118"/>
    </location>
</feature>
<gene>
    <name evidence="2" type="ORF">ILEXP_LOCUS36251</name>
</gene>
<name>A0ABC8TD54_9AQUA</name>
<comment type="caution">
    <text evidence="2">The sequence shown here is derived from an EMBL/GenBank/DDBJ whole genome shotgun (WGS) entry which is preliminary data.</text>
</comment>
<proteinExistence type="predicted"/>
<accession>A0ABC8TD54</accession>
<sequence length="151" mass="15920">MAGVEDSTLRRCVRWRVPLGDLDAEDTCQHEYIPFEKLEQATSEDAAEDAGTLQVPNPAPPAKNITPIFAPQGNTAPLPEASTTFADTTLVAPSDATPAPTNVVPTPQGEVSTTHANVAPTSRSVDSFSASIYELFNDVWGGISDDVTGPP</sequence>
<protein>
    <submittedName>
        <fullName evidence="2">Uncharacterized protein</fullName>
    </submittedName>
</protein>
<dbReference type="EMBL" id="CAUOFW020004729">
    <property type="protein sequence ID" value="CAK9167006.1"/>
    <property type="molecule type" value="Genomic_DNA"/>
</dbReference>
<evidence type="ECO:0000313" key="3">
    <source>
        <dbReference type="Proteomes" id="UP001642360"/>
    </source>
</evidence>
<keyword evidence="3" id="KW-1185">Reference proteome</keyword>
<reference evidence="2 3" key="1">
    <citation type="submission" date="2024-02" db="EMBL/GenBank/DDBJ databases">
        <authorList>
            <person name="Vignale AGUSTIN F."/>
            <person name="Sosa J E."/>
            <person name="Modenutti C."/>
        </authorList>
    </citation>
    <scope>NUCLEOTIDE SEQUENCE [LARGE SCALE GENOMIC DNA]</scope>
</reference>
<feature type="compositionally biased region" description="Low complexity" evidence="1">
    <location>
        <begin position="96"/>
        <end position="107"/>
    </location>
</feature>
<feature type="compositionally biased region" description="Polar residues" evidence="1">
    <location>
        <begin position="109"/>
        <end position="118"/>
    </location>
</feature>
<dbReference type="AlphaFoldDB" id="A0ABC8TD54"/>
<organism evidence="2 3">
    <name type="scientific">Ilex paraguariensis</name>
    <name type="common">yerba mate</name>
    <dbReference type="NCBI Taxonomy" id="185542"/>
    <lineage>
        <taxon>Eukaryota</taxon>
        <taxon>Viridiplantae</taxon>
        <taxon>Streptophyta</taxon>
        <taxon>Embryophyta</taxon>
        <taxon>Tracheophyta</taxon>
        <taxon>Spermatophyta</taxon>
        <taxon>Magnoliopsida</taxon>
        <taxon>eudicotyledons</taxon>
        <taxon>Gunneridae</taxon>
        <taxon>Pentapetalae</taxon>
        <taxon>asterids</taxon>
        <taxon>campanulids</taxon>
        <taxon>Aquifoliales</taxon>
        <taxon>Aquifoliaceae</taxon>
        <taxon>Ilex</taxon>
    </lineage>
</organism>
<evidence type="ECO:0000256" key="1">
    <source>
        <dbReference type="SAM" id="MobiDB-lite"/>
    </source>
</evidence>
<evidence type="ECO:0000313" key="2">
    <source>
        <dbReference type="EMBL" id="CAK9167006.1"/>
    </source>
</evidence>
<dbReference type="Proteomes" id="UP001642360">
    <property type="component" value="Unassembled WGS sequence"/>
</dbReference>